<reference evidence="3" key="1">
    <citation type="journal article" date="2019" name="Int. J. Syst. Evol. Microbiol.">
        <title>The Global Catalogue of Microorganisms (GCM) 10K type strain sequencing project: providing services to taxonomists for standard genome sequencing and annotation.</title>
        <authorList>
            <consortium name="The Broad Institute Genomics Platform"/>
            <consortium name="The Broad Institute Genome Sequencing Center for Infectious Disease"/>
            <person name="Wu L."/>
            <person name="Ma J."/>
        </authorList>
    </citation>
    <scope>NUCLEOTIDE SEQUENCE [LARGE SCALE GENOMIC DNA]</scope>
    <source>
        <strain evidence="3">JCM 7356</strain>
    </source>
</reference>
<protein>
    <submittedName>
        <fullName evidence="2">Uncharacterized protein</fullName>
    </submittedName>
</protein>
<proteinExistence type="predicted"/>
<feature type="region of interest" description="Disordered" evidence="1">
    <location>
        <begin position="1"/>
        <end position="22"/>
    </location>
</feature>
<evidence type="ECO:0000256" key="1">
    <source>
        <dbReference type="SAM" id="MobiDB-lite"/>
    </source>
</evidence>
<accession>A0ABP5RAB0</accession>
<evidence type="ECO:0000313" key="3">
    <source>
        <dbReference type="Proteomes" id="UP001500305"/>
    </source>
</evidence>
<dbReference type="Proteomes" id="UP001500305">
    <property type="component" value="Unassembled WGS sequence"/>
</dbReference>
<sequence length="725" mass="79385">MGTHQHEPVELPGGQSNPGGRAVNQRLLGELTAAAMKDCTGCVDRLVAEAAVDPVCVARLVEVSRLVALRVYRGELPPFMTDDHDMSGPSTAEFRRLVRAVNAAEPLFEECEQMTVAERLTAARTALELLVGYLSIAEQEGVDTAQTLSQACVAVSSMMISWWRQVTPMADLELSQRWKERAFAHRDMGLPRGGQDAVALLLGGVLHHQALRDDVTIETLGDLVFTRVVPVLRDPVQTSSILSAYTAPPEIDDITVPVKRLARGDTDFLTELCLFARYVVTAHAVNCPHGLRESDHECTLAHRAAAINGDTRPQVAAAAPDEGRRVALPVTRGYREDDPVEGAPAGYPEDHVWQINVARILLERWDADVARWNENISEDSSISEPNYDHEVGLEALACPACGSREHFLVEGRWGDPLTLHCRCGVTVMSPVDPGPGSDLGRRLLHRLILCEADPAYAARRLMPPVAEYRDQGERHRTSVYYRGPDDEDIALVSAIDLDTDNFAWALMTALRPKLPERHGGRALTLLLLQVAYALANPIVRDSEDGHRLEDQVRTLVADLKRESDRWAPARQPVLERLQSWQDASGPEAWQAAWARMLEVAGGRFTRYRVGDGSLSDGCAALALALYILSGETGASPDEVHVDEVRDLLPGTTTDGDTQAAGEIPRQWGARLQALGHDPDAENDPVTALLRHLTTERPVGILGDRRASALAVGLDSVLGPIYNIRF</sequence>
<evidence type="ECO:0000313" key="2">
    <source>
        <dbReference type="EMBL" id="GAA2255739.1"/>
    </source>
</evidence>
<gene>
    <name evidence="2" type="ORF">GCM10010430_44460</name>
</gene>
<dbReference type="RefSeq" id="WP_344638283.1">
    <property type="nucleotide sequence ID" value="NZ_BAAATR010000020.1"/>
</dbReference>
<dbReference type="EMBL" id="BAAATR010000020">
    <property type="protein sequence ID" value="GAA2255739.1"/>
    <property type="molecule type" value="Genomic_DNA"/>
</dbReference>
<keyword evidence="3" id="KW-1185">Reference proteome</keyword>
<comment type="caution">
    <text evidence="2">The sequence shown here is derived from an EMBL/GenBank/DDBJ whole genome shotgun (WGS) entry which is preliminary data.</text>
</comment>
<organism evidence="2 3">
    <name type="scientific">Kitasatospora cystarginea</name>
    <dbReference type="NCBI Taxonomy" id="58350"/>
    <lineage>
        <taxon>Bacteria</taxon>
        <taxon>Bacillati</taxon>
        <taxon>Actinomycetota</taxon>
        <taxon>Actinomycetes</taxon>
        <taxon>Kitasatosporales</taxon>
        <taxon>Streptomycetaceae</taxon>
        <taxon>Kitasatospora</taxon>
    </lineage>
</organism>
<name>A0ABP5RAB0_9ACTN</name>